<evidence type="ECO:0000256" key="2">
    <source>
        <dbReference type="ARBA" id="ARBA00022490"/>
    </source>
</evidence>
<dbReference type="GO" id="GO:0004823">
    <property type="term" value="F:leucine-tRNA ligase activity"/>
    <property type="evidence" value="ECO:0007669"/>
    <property type="project" value="UniProtKB-UniRule"/>
</dbReference>
<evidence type="ECO:0000313" key="12">
    <source>
        <dbReference type="EMBL" id="ADT83128.1"/>
    </source>
</evidence>
<dbReference type="SUPFAM" id="SSF50677">
    <property type="entry name" value="ValRS/IleRS/LeuRS editing domain"/>
    <property type="match status" value="1"/>
</dbReference>
<keyword evidence="2 8" id="KW-0963">Cytoplasm</keyword>
<dbReference type="Gene3D" id="3.90.740.10">
    <property type="entry name" value="Valyl/Leucyl/Isoleucyl-tRNA synthetase, editing domain"/>
    <property type="match status" value="1"/>
</dbReference>
<evidence type="ECO:0000256" key="1">
    <source>
        <dbReference type="ARBA" id="ARBA00005594"/>
    </source>
</evidence>
<dbReference type="GO" id="GO:0005524">
    <property type="term" value="F:ATP binding"/>
    <property type="evidence" value="ECO:0007669"/>
    <property type="project" value="UniProtKB-UniRule"/>
</dbReference>
<dbReference type="GO" id="GO:0006429">
    <property type="term" value="P:leucyl-tRNA aminoacylation"/>
    <property type="evidence" value="ECO:0007669"/>
    <property type="project" value="UniProtKB-UniRule"/>
</dbReference>
<keyword evidence="13" id="KW-1185">Reference proteome</keyword>
<comment type="similarity">
    <text evidence="1 8 9">Belongs to the class-I aminoacyl-tRNA synthetase family.</text>
</comment>
<dbReference type="Pfam" id="PF08264">
    <property type="entry name" value="Anticodon_1"/>
    <property type="match status" value="1"/>
</dbReference>
<gene>
    <name evidence="8" type="primary">leuS</name>
    <name evidence="12" type="ordered locus">TERMP_00151</name>
</gene>
<feature type="domain" description="Methionyl/Valyl/Leucyl/Isoleucyl-tRNA synthetase anticodon-binding" evidence="11">
    <location>
        <begin position="717"/>
        <end position="849"/>
    </location>
</feature>
<dbReference type="InterPro" id="IPR009080">
    <property type="entry name" value="tRNAsynth_Ia_anticodon-bd"/>
</dbReference>
<dbReference type="Gene3D" id="3.30.2320.20">
    <property type="entry name" value="Class I aminoacyl-tRNA synthetases (RS)"/>
    <property type="match status" value="1"/>
</dbReference>
<dbReference type="InterPro" id="IPR004493">
    <property type="entry name" value="Leu-tRNA-synth_Ia_arc/euk"/>
</dbReference>
<evidence type="ECO:0000256" key="4">
    <source>
        <dbReference type="ARBA" id="ARBA00022741"/>
    </source>
</evidence>
<dbReference type="PANTHER" id="PTHR45794:SF1">
    <property type="entry name" value="LEUCINE--TRNA LIGASE, CYTOPLASMIC"/>
    <property type="match status" value="1"/>
</dbReference>
<keyword evidence="7 8" id="KW-0030">Aminoacyl-tRNA synthetase</keyword>
<dbReference type="eggNOG" id="arCOG00809">
    <property type="taxonomic scope" value="Archaea"/>
</dbReference>
<dbReference type="EMBL" id="CP002372">
    <property type="protein sequence ID" value="ADT83128.1"/>
    <property type="molecule type" value="Genomic_DNA"/>
</dbReference>
<evidence type="ECO:0000256" key="9">
    <source>
        <dbReference type="RuleBase" id="RU363035"/>
    </source>
</evidence>
<dbReference type="PATRIC" id="fig|391623.17.peg.152"/>
<keyword evidence="6 8" id="KW-0648">Protein biosynthesis</keyword>
<dbReference type="RefSeq" id="WP_013466426.1">
    <property type="nucleotide sequence ID" value="NC_014804.1"/>
</dbReference>
<evidence type="ECO:0000259" key="10">
    <source>
        <dbReference type="Pfam" id="PF00133"/>
    </source>
</evidence>
<evidence type="ECO:0000256" key="3">
    <source>
        <dbReference type="ARBA" id="ARBA00022598"/>
    </source>
</evidence>
<dbReference type="OrthoDB" id="23906at2157"/>
<dbReference type="SUPFAM" id="SSF52374">
    <property type="entry name" value="Nucleotidylyl transferase"/>
    <property type="match status" value="1"/>
</dbReference>
<dbReference type="GeneID" id="10040469"/>
<dbReference type="FunFam" id="3.90.740.10:FF:000024">
    <property type="entry name" value="Leucine--tRNA ligase"/>
    <property type="match status" value="1"/>
</dbReference>
<accession>F0LHP4</accession>
<dbReference type="HAMAP" id="MF_00049_A">
    <property type="entry name" value="Leu_tRNA_synth_A"/>
    <property type="match status" value="1"/>
</dbReference>
<evidence type="ECO:0000256" key="8">
    <source>
        <dbReference type="HAMAP-Rule" id="MF_00049"/>
    </source>
</evidence>
<dbReference type="GO" id="GO:0002161">
    <property type="term" value="F:aminoacyl-tRNA deacylase activity"/>
    <property type="evidence" value="ECO:0007669"/>
    <property type="project" value="InterPro"/>
</dbReference>
<comment type="subcellular location">
    <subcellularLocation>
        <location evidence="8">Cytoplasm</location>
    </subcellularLocation>
</comment>
<dbReference type="KEGG" id="tba:TERMP_00151"/>
<feature type="short sequence motif" description="'HIGH' region" evidence="8">
    <location>
        <begin position="39"/>
        <end position="49"/>
    </location>
</feature>
<dbReference type="PROSITE" id="PS00178">
    <property type="entry name" value="AA_TRNA_LIGASE_I"/>
    <property type="match status" value="1"/>
</dbReference>
<dbReference type="CDD" id="cd07959">
    <property type="entry name" value="Anticodon_Ia_Leu_AEc"/>
    <property type="match status" value="1"/>
</dbReference>
<dbReference type="NCBIfam" id="TIGR00395">
    <property type="entry name" value="leuS_arch"/>
    <property type="match status" value="1"/>
</dbReference>
<evidence type="ECO:0000256" key="6">
    <source>
        <dbReference type="ARBA" id="ARBA00022917"/>
    </source>
</evidence>
<dbReference type="CDD" id="cd00812">
    <property type="entry name" value="LeuRS_core"/>
    <property type="match status" value="1"/>
</dbReference>
<dbReference type="PANTHER" id="PTHR45794">
    <property type="entry name" value="LEUCYL-TRNA SYNTHETASE"/>
    <property type="match status" value="1"/>
</dbReference>
<evidence type="ECO:0000256" key="7">
    <source>
        <dbReference type="ARBA" id="ARBA00023146"/>
    </source>
</evidence>
<dbReference type="NCBIfam" id="NF008957">
    <property type="entry name" value="PRK12300.1"/>
    <property type="match status" value="1"/>
</dbReference>
<evidence type="ECO:0000259" key="11">
    <source>
        <dbReference type="Pfam" id="PF08264"/>
    </source>
</evidence>
<feature type="binding site" evidence="8">
    <location>
        <position position="645"/>
    </location>
    <ligand>
        <name>ATP</name>
        <dbReference type="ChEBI" id="CHEBI:30616"/>
    </ligand>
</feature>
<dbReference type="Gene3D" id="1.10.10.720">
    <property type="entry name" value="leucyl-tRNA synthetase"/>
    <property type="match status" value="1"/>
</dbReference>
<protein>
    <recommendedName>
        <fullName evidence="8">Leucine--tRNA ligase</fullName>
        <ecNumber evidence="8">6.1.1.4</ecNumber>
    </recommendedName>
    <alternativeName>
        <fullName evidence="8">Leucyl-tRNA synthetase</fullName>
        <shortName evidence="8">LeuRS</shortName>
    </alternativeName>
</protein>
<proteinExistence type="inferred from homology"/>
<evidence type="ECO:0000256" key="5">
    <source>
        <dbReference type="ARBA" id="ARBA00022840"/>
    </source>
</evidence>
<feature type="domain" description="Aminoacyl-tRNA synthetase class Ia" evidence="10">
    <location>
        <begin position="10"/>
        <end position="681"/>
    </location>
</feature>
<dbReference type="InterPro" id="IPR002300">
    <property type="entry name" value="aa-tRNA-synth_Ia"/>
</dbReference>
<dbReference type="FunFam" id="1.10.730.10:FF:000051">
    <property type="entry name" value="Leucine--tRNA ligase"/>
    <property type="match status" value="1"/>
</dbReference>
<comment type="catalytic activity">
    <reaction evidence="8">
        <text>tRNA(Leu) + L-leucine + ATP = L-leucyl-tRNA(Leu) + AMP + diphosphate</text>
        <dbReference type="Rhea" id="RHEA:11688"/>
        <dbReference type="Rhea" id="RHEA-COMP:9613"/>
        <dbReference type="Rhea" id="RHEA-COMP:9622"/>
        <dbReference type="ChEBI" id="CHEBI:30616"/>
        <dbReference type="ChEBI" id="CHEBI:33019"/>
        <dbReference type="ChEBI" id="CHEBI:57427"/>
        <dbReference type="ChEBI" id="CHEBI:78442"/>
        <dbReference type="ChEBI" id="CHEBI:78494"/>
        <dbReference type="ChEBI" id="CHEBI:456215"/>
        <dbReference type="EC" id="6.1.1.4"/>
    </reaction>
</comment>
<dbReference type="EC" id="6.1.1.4" evidence="8"/>
<keyword evidence="3 8" id="KW-0436">Ligase</keyword>
<sequence length="958" mass="111757">MVDFRAIEEKWQKKWNEEKIFEPKIDRNKPKFYITVAFPYLSGHLHVGHARTYTIPDVIARFKRMQGYNVLFPMAWHITGSPIVGIAERIKHRDPQTIFVYRDVYKVPEEILWTFEDPINIVKYFMKAAKETFIRAGFSVDWSREFHTTSLHPQFNAFITWQFLRLKEKGLIVKGAHRVRWDPVVGTPLGDHDLMDGEDVPILEYILIKFILEENGEIIYLPAATLRPETVYGVTNMWLNPNATYVKAKVKYKGKEETWIVSKEAAYKLSFQDKEIEVLEEFKGEKLIGKWVKNPVTGDEVIILPADFVDPDNATGVVMSVPAHAPFDHAALEDLKRNTEILLKYDIDPRIVENITYISLIELEGYGEFPAVEEAEKLGVKSQEDKEKLEQATKTIYKAEYHKGIFKIEPYKGIPVSKVKDLVAEDMKKKGIADIMYEFADKNVISRFGNRAVVKIIHDQWFIDYGNPEWKAKAFECLEQMKIIPESRRAQFRAVFDWIEKKACARKIGLGTPLPWDPEWVIESLSDSTIYMAYYTISRAINKYGIKGEQLIPELFDYIFLEERSGEKEKELSNKTGIPAEVIKEMKEEFEYWYPLDWRCSAKDLIPNHLTFFVFNHVAIFDKKYWPKGIAVNGYGTLEGKKMSKSKGNVLNFIDAINENGADVVRLYIMSLAEHDSDFDWRSKEVSKLKGQLERFYELISEFAEYDAKPAELKDIDKWMLHRINKAIEGATKALEEFRTRTAVQWAFYSILNDLRWYMRRTEGRDDEAKRYVLRTLADVWVRLMAPFTPHICEELWEKLGGDGFVSLAKWPEPNPEWWNETIELEENYIKSLIEDIKEIIRVAKLEDAKRAYIYTAPEWKWKVAEIVAEKRDFKAVMSEVMKDPEMRKKGKEVASLVNKLIKERAFEIKRIDEEKALKEAKDFIEKELGLEIIINPEEDKGGKAKQAMPMKPAVFIE</sequence>
<dbReference type="InterPro" id="IPR014729">
    <property type="entry name" value="Rossmann-like_a/b/a_fold"/>
</dbReference>
<dbReference type="Gene3D" id="3.40.50.620">
    <property type="entry name" value="HUPs"/>
    <property type="match status" value="1"/>
</dbReference>
<keyword evidence="5 8" id="KW-0067">ATP-binding</keyword>
<evidence type="ECO:0000313" key="13">
    <source>
        <dbReference type="Proteomes" id="UP000007478"/>
    </source>
</evidence>
<dbReference type="Pfam" id="PF00133">
    <property type="entry name" value="tRNA-synt_1"/>
    <property type="match status" value="1"/>
</dbReference>
<dbReference type="InterPro" id="IPR001412">
    <property type="entry name" value="aa-tRNA-synth_I_CS"/>
</dbReference>
<dbReference type="Gene3D" id="1.10.730.10">
    <property type="entry name" value="Isoleucyl-tRNA Synthetase, Domain 1"/>
    <property type="match status" value="1"/>
</dbReference>
<reference evidence="12 13" key="1">
    <citation type="journal article" date="2011" name="J. Bacteriol.">
        <title>Complete genome sequence of the hyperthermophilic, piezophilic, heterotrophic, and carboxydotrophic archaeon Thermococcus barophilus MP.</title>
        <authorList>
            <person name="Vannier P."/>
            <person name="Marteinsson V.T."/>
            <person name="Fridjonsson O.H."/>
            <person name="Oger P."/>
            <person name="Jebbar M."/>
        </authorList>
    </citation>
    <scope>NUCLEOTIDE SEQUENCE [LARGE SCALE GENOMIC DNA]</scope>
    <source>
        <strain evidence="13">DSM 11836 / MP</strain>
    </source>
</reference>
<keyword evidence="4 8" id="KW-0547">Nucleotide-binding</keyword>
<dbReference type="Proteomes" id="UP000007478">
    <property type="component" value="Chromosome"/>
</dbReference>
<dbReference type="HOGENOM" id="CLU_004174_0_0_2"/>
<dbReference type="GO" id="GO:0005737">
    <property type="term" value="C:cytoplasm"/>
    <property type="evidence" value="ECO:0007669"/>
    <property type="project" value="UniProtKB-SubCell"/>
</dbReference>
<dbReference type="InterPro" id="IPR020791">
    <property type="entry name" value="Leu-tRNA-lgase_arc"/>
</dbReference>
<feature type="short sequence motif" description="'KMSKS' region" evidence="8">
    <location>
        <begin position="642"/>
        <end position="646"/>
    </location>
</feature>
<dbReference type="InterPro" id="IPR009008">
    <property type="entry name" value="Val/Leu/Ile-tRNA-synth_edit"/>
</dbReference>
<organism evidence="12 13">
    <name type="scientific">Thermococcus barophilus (strain DSM 11836 / MP)</name>
    <dbReference type="NCBI Taxonomy" id="391623"/>
    <lineage>
        <taxon>Archaea</taxon>
        <taxon>Methanobacteriati</taxon>
        <taxon>Methanobacteriota</taxon>
        <taxon>Thermococci</taxon>
        <taxon>Thermococcales</taxon>
        <taxon>Thermococcaceae</taxon>
        <taxon>Thermococcus</taxon>
    </lineage>
</organism>
<name>F0LHP4_THEBM</name>
<dbReference type="SUPFAM" id="SSF47323">
    <property type="entry name" value="Anticodon-binding domain of a subclass of class I aminoacyl-tRNA synthetases"/>
    <property type="match status" value="1"/>
</dbReference>
<dbReference type="InterPro" id="IPR013155">
    <property type="entry name" value="M/V/L/I-tRNA-synth_anticd-bd"/>
</dbReference>
<dbReference type="AlphaFoldDB" id="F0LHP4"/>